<dbReference type="GeneTree" id="ENSGT00940000161685"/>
<dbReference type="Gene3D" id="1.20.5.170">
    <property type="match status" value="1"/>
</dbReference>
<name>A0A3Q3GPW5_KRYMA</name>
<feature type="compositionally biased region" description="Basic and acidic residues" evidence="4">
    <location>
        <begin position="513"/>
        <end position="540"/>
    </location>
</feature>
<feature type="compositionally biased region" description="Polar residues" evidence="4">
    <location>
        <begin position="623"/>
        <end position="632"/>
    </location>
</feature>
<dbReference type="AlphaFoldDB" id="A0A3Q3GPW5"/>
<dbReference type="GO" id="GO:0005200">
    <property type="term" value="F:structural constituent of cytoskeleton"/>
    <property type="evidence" value="ECO:0007669"/>
    <property type="project" value="TreeGrafter"/>
</dbReference>
<dbReference type="SUPFAM" id="SSF64593">
    <property type="entry name" value="Intermediate filament protein, coiled coil region"/>
    <property type="match status" value="2"/>
</dbReference>
<dbReference type="Ensembl" id="ENSKMAT00000025738.1">
    <property type="protein sequence ID" value="ENSKMAP00000025417.1"/>
    <property type="gene ID" value="ENSKMAG00000018796.1"/>
</dbReference>
<evidence type="ECO:0000313" key="7">
    <source>
        <dbReference type="Proteomes" id="UP000264800"/>
    </source>
</evidence>
<dbReference type="InterPro" id="IPR050405">
    <property type="entry name" value="Intermediate_filament"/>
</dbReference>
<dbReference type="InterPro" id="IPR039008">
    <property type="entry name" value="IF_rod_dom"/>
</dbReference>
<feature type="compositionally biased region" description="Polar residues" evidence="4">
    <location>
        <begin position="561"/>
        <end position="570"/>
    </location>
</feature>
<protein>
    <submittedName>
        <fullName evidence="6">Neurofilament medium polypeptide-like</fullName>
    </submittedName>
</protein>
<feature type="compositionally biased region" description="Basic and acidic residues" evidence="4">
    <location>
        <begin position="484"/>
        <end position="494"/>
    </location>
</feature>
<evidence type="ECO:0000256" key="4">
    <source>
        <dbReference type="SAM" id="MobiDB-lite"/>
    </source>
</evidence>
<organism evidence="6 7">
    <name type="scientific">Kryptolebias marmoratus</name>
    <name type="common">Mangrove killifish</name>
    <name type="synonym">Rivulus marmoratus</name>
    <dbReference type="NCBI Taxonomy" id="37003"/>
    <lineage>
        <taxon>Eukaryota</taxon>
        <taxon>Metazoa</taxon>
        <taxon>Chordata</taxon>
        <taxon>Craniata</taxon>
        <taxon>Vertebrata</taxon>
        <taxon>Euteleostomi</taxon>
        <taxon>Actinopterygii</taxon>
        <taxon>Neopterygii</taxon>
        <taxon>Teleostei</taxon>
        <taxon>Neoteleostei</taxon>
        <taxon>Acanthomorphata</taxon>
        <taxon>Ovalentaria</taxon>
        <taxon>Atherinomorphae</taxon>
        <taxon>Cyprinodontiformes</taxon>
        <taxon>Rivulidae</taxon>
        <taxon>Kryptolebias</taxon>
    </lineage>
</organism>
<evidence type="ECO:0000256" key="1">
    <source>
        <dbReference type="ARBA" id="ARBA00022754"/>
    </source>
</evidence>
<dbReference type="Gene3D" id="1.20.5.500">
    <property type="entry name" value="Single helix bin"/>
    <property type="match status" value="1"/>
</dbReference>
<reference evidence="6" key="2">
    <citation type="submission" date="2025-09" db="UniProtKB">
        <authorList>
            <consortium name="Ensembl"/>
        </authorList>
    </citation>
    <scope>IDENTIFICATION</scope>
</reference>
<feature type="compositionally biased region" description="Basic residues" evidence="4">
    <location>
        <begin position="653"/>
        <end position="665"/>
    </location>
</feature>
<keyword evidence="1" id="KW-0403">Intermediate filament</keyword>
<feature type="compositionally biased region" description="Basic and acidic residues" evidence="4">
    <location>
        <begin position="550"/>
        <end position="559"/>
    </location>
</feature>
<dbReference type="STRING" id="37003.ENSKMAP00000025417"/>
<feature type="region of interest" description="Disordered" evidence="4">
    <location>
        <begin position="448"/>
        <end position="665"/>
    </location>
</feature>
<dbReference type="GO" id="GO:0005882">
    <property type="term" value="C:intermediate filament"/>
    <property type="evidence" value="ECO:0007669"/>
    <property type="project" value="UniProtKB-KW"/>
</dbReference>
<dbReference type="PANTHER" id="PTHR45652:SF10">
    <property type="entry name" value="NEUROFILAMENT MEDIUM POLYPEPTIDE ISOFORM X1"/>
    <property type="match status" value="1"/>
</dbReference>
<dbReference type="Pfam" id="PF00038">
    <property type="entry name" value="Filament"/>
    <property type="match status" value="1"/>
</dbReference>
<feature type="compositionally biased region" description="Basic and acidic residues" evidence="4">
    <location>
        <begin position="604"/>
        <end position="622"/>
    </location>
</feature>
<feature type="compositionally biased region" description="Basic and acidic residues" evidence="4">
    <location>
        <begin position="465"/>
        <end position="475"/>
    </location>
</feature>
<dbReference type="PANTHER" id="PTHR45652">
    <property type="entry name" value="GLIAL FIBRILLARY ACIDIC PROTEIN"/>
    <property type="match status" value="1"/>
</dbReference>
<dbReference type="GO" id="GO:0005737">
    <property type="term" value="C:cytoplasm"/>
    <property type="evidence" value="ECO:0007669"/>
    <property type="project" value="TreeGrafter"/>
</dbReference>
<feature type="compositionally biased region" description="Basic and acidic residues" evidence="4">
    <location>
        <begin position="572"/>
        <end position="589"/>
    </location>
</feature>
<feature type="domain" description="IF rod" evidence="5">
    <location>
        <begin position="83"/>
        <end position="398"/>
    </location>
</feature>
<dbReference type="Gene3D" id="1.20.5.1160">
    <property type="entry name" value="Vasodilator-stimulated phosphoprotein"/>
    <property type="match status" value="1"/>
</dbReference>
<keyword evidence="2 3" id="KW-0175">Coiled coil</keyword>
<keyword evidence="7" id="KW-1185">Reference proteome</keyword>
<reference evidence="6" key="1">
    <citation type="submission" date="2025-08" db="UniProtKB">
        <authorList>
            <consortium name="Ensembl"/>
        </authorList>
    </citation>
    <scope>IDENTIFICATION</scope>
</reference>
<evidence type="ECO:0000256" key="2">
    <source>
        <dbReference type="ARBA" id="ARBA00023054"/>
    </source>
</evidence>
<dbReference type="PROSITE" id="PS51842">
    <property type="entry name" value="IF_ROD_2"/>
    <property type="match status" value="1"/>
</dbReference>
<evidence type="ECO:0000313" key="6">
    <source>
        <dbReference type="Ensembl" id="ENSKMAP00000025417.1"/>
    </source>
</evidence>
<dbReference type="GO" id="GO:0030424">
    <property type="term" value="C:axon"/>
    <property type="evidence" value="ECO:0007669"/>
    <property type="project" value="TreeGrafter"/>
</dbReference>
<accession>A0A3Q3GPW5</accession>
<feature type="coiled-coil region" evidence="3">
    <location>
        <begin position="294"/>
        <end position="353"/>
    </location>
</feature>
<sequence length="665" mass="75062">PPLWLFKSIMPSIYKQLPSAERAHGGGYKSPHGPCPLHHGSAPTPTMSDRLDFAPRIARGSRSQAMPSRSELDAAAARSTFSEKEVMRGLNERLAGFIEKVRRLEDHNQLLEREIEELRGRAKPAACLEEEYGPELERLRRLVREIAQQKHQLEVEHRSLEDELSSARRQSARETQRRSEAEGCIAVLKKDISDAYRAKLHLDRKAQSLVDEIRLLNARHEAEVSETWDQIQNAQEPRDRAREFGHPGVTAALRDIRTQLGGHAASDVRLTAGEAFRSQFARLTEATEAKREALKASQLEIQEHRRRLQAKSVELDCAKGTREALEKQLHDEEDRHKEELIHYQNTIKELENELINCKFDMSGYLREYQDLINVKMALDVEILSYRFVKLLCGEEARLSSMSDPNISLPHIYHQSPVYSLPCFSRPGDPRRRAEPQYKFVEEIITETTREIEMSEFEDTGSEGTEAGKDEQDCTKSETGGSEEEGGHKDSRDDEGNQMFGSQQSQVAAVGVCENKDQKEAAEMENGEKSPDGNRDTDKSTQNELLLSESLDEKGSEKHGTAGSTDETQTAEIMKEDQRMEGESLNKSESNKPPGEKQLTTVPDLKTEAEALVKVSENSDKTQQRSGVVQAQNEVDHSVSEPPQKATESPAKRRDLKKKLKSLLQL</sequence>
<dbReference type="Proteomes" id="UP000264800">
    <property type="component" value="Unplaced"/>
</dbReference>
<dbReference type="GO" id="GO:0099160">
    <property type="term" value="C:postsynaptic intermediate filament cytoskeleton"/>
    <property type="evidence" value="ECO:0007669"/>
    <property type="project" value="TreeGrafter"/>
</dbReference>
<evidence type="ECO:0000259" key="5">
    <source>
        <dbReference type="PROSITE" id="PS51842"/>
    </source>
</evidence>
<feature type="region of interest" description="Disordered" evidence="4">
    <location>
        <begin position="157"/>
        <end position="176"/>
    </location>
</feature>
<dbReference type="SMART" id="SM01391">
    <property type="entry name" value="Filament"/>
    <property type="match status" value="1"/>
</dbReference>
<evidence type="ECO:0000256" key="3">
    <source>
        <dbReference type="SAM" id="Coils"/>
    </source>
</evidence>
<dbReference type="GO" id="GO:0033693">
    <property type="term" value="P:neurofilament bundle assembly"/>
    <property type="evidence" value="ECO:0007669"/>
    <property type="project" value="TreeGrafter"/>
</dbReference>
<proteinExistence type="predicted"/>